<evidence type="ECO:0000313" key="2">
    <source>
        <dbReference type="EMBL" id="GGS76555.1"/>
    </source>
</evidence>
<accession>A0ABQ2TPH5</accession>
<keyword evidence="3" id="KW-1185">Reference proteome</keyword>
<dbReference type="Proteomes" id="UP000659767">
    <property type="component" value="Unassembled WGS sequence"/>
</dbReference>
<protein>
    <submittedName>
        <fullName evidence="2">Uncharacterized protein</fullName>
    </submittedName>
</protein>
<name>A0ABQ2TPH5_STRBA</name>
<reference evidence="3" key="1">
    <citation type="journal article" date="2019" name="Int. J. Syst. Evol. Microbiol.">
        <title>The Global Catalogue of Microorganisms (GCM) 10K type strain sequencing project: providing services to taxonomists for standard genome sequencing and annotation.</title>
        <authorList>
            <consortium name="The Broad Institute Genomics Platform"/>
            <consortium name="The Broad Institute Genome Sequencing Center for Infectious Disease"/>
            <person name="Wu L."/>
            <person name="Ma J."/>
        </authorList>
    </citation>
    <scope>NUCLEOTIDE SEQUENCE [LARGE SCALE GENOMIC DNA]</scope>
    <source>
        <strain evidence="3">JCM 4350</strain>
    </source>
</reference>
<organism evidence="2 3">
    <name type="scientific">Streptomyces badius</name>
    <dbReference type="NCBI Taxonomy" id="1941"/>
    <lineage>
        <taxon>Bacteria</taxon>
        <taxon>Bacillati</taxon>
        <taxon>Actinomycetota</taxon>
        <taxon>Actinomycetes</taxon>
        <taxon>Kitasatosporales</taxon>
        <taxon>Streptomycetaceae</taxon>
        <taxon>Streptomyces</taxon>
    </lineage>
</organism>
<sequence>MIRIFRSALTSPRTCPGVPPARGPPEENERGEANERADSGPAGYRGSCANFAVDQK</sequence>
<feature type="compositionally biased region" description="Basic and acidic residues" evidence="1">
    <location>
        <begin position="24"/>
        <end position="38"/>
    </location>
</feature>
<gene>
    <name evidence="2" type="ORF">GCM10010253_59310</name>
</gene>
<feature type="region of interest" description="Disordered" evidence="1">
    <location>
        <begin position="1"/>
        <end position="56"/>
    </location>
</feature>
<proteinExistence type="predicted"/>
<evidence type="ECO:0000313" key="3">
    <source>
        <dbReference type="Proteomes" id="UP000659767"/>
    </source>
</evidence>
<dbReference type="EMBL" id="BMSZ01000020">
    <property type="protein sequence ID" value="GGS76555.1"/>
    <property type="molecule type" value="Genomic_DNA"/>
</dbReference>
<evidence type="ECO:0000256" key="1">
    <source>
        <dbReference type="SAM" id="MobiDB-lite"/>
    </source>
</evidence>
<comment type="caution">
    <text evidence="2">The sequence shown here is derived from an EMBL/GenBank/DDBJ whole genome shotgun (WGS) entry which is preliminary data.</text>
</comment>